<feature type="domain" description="PepSY" evidence="1">
    <location>
        <begin position="28"/>
        <end position="98"/>
    </location>
</feature>
<dbReference type="Proteomes" id="UP000678228">
    <property type="component" value="Unassembled WGS sequence"/>
</dbReference>
<protein>
    <submittedName>
        <fullName evidence="2">PepSY domain-containing protein</fullName>
    </submittedName>
</protein>
<dbReference type="EMBL" id="JAGKSQ010000001">
    <property type="protein sequence ID" value="MBP3949809.1"/>
    <property type="molecule type" value="Genomic_DNA"/>
</dbReference>
<name>A0A940WXS1_9BACI</name>
<accession>A0A940WXS1</accession>
<organism evidence="2 3">
    <name type="scientific">Halalkalibacter suaedae</name>
    <dbReference type="NCBI Taxonomy" id="2822140"/>
    <lineage>
        <taxon>Bacteria</taxon>
        <taxon>Bacillati</taxon>
        <taxon>Bacillota</taxon>
        <taxon>Bacilli</taxon>
        <taxon>Bacillales</taxon>
        <taxon>Bacillaceae</taxon>
        <taxon>Halalkalibacter</taxon>
    </lineage>
</organism>
<reference evidence="2" key="1">
    <citation type="submission" date="2021-03" db="EMBL/GenBank/DDBJ databases">
        <title>Bacillus suaedae sp. nov., isolated from Suaeda aralocaspica.</title>
        <authorList>
            <person name="Lei R.F.R."/>
        </authorList>
    </citation>
    <scope>NUCLEOTIDE SEQUENCE</scope>
    <source>
        <strain evidence="2">YZJH907-2</strain>
    </source>
</reference>
<evidence type="ECO:0000313" key="2">
    <source>
        <dbReference type="EMBL" id="MBP3949809.1"/>
    </source>
</evidence>
<evidence type="ECO:0000313" key="3">
    <source>
        <dbReference type="Proteomes" id="UP000678228"/>
    </source>
</evidence>
<comment type="caution">
    <text evidence="2">The sequence shown here is derived from an EMBL/GenBank/DDBJ whole genome shotgun (WGS) entry which is preliminary data.</text>
</comment>
<keyword evidence="3" id="KW-1185">Reference proteome</keyword>
<gene>
    <name evidence="2" type="ORF">J7W16_01600</name>
</gene>
<dbReference type="AlphaFoldDB" id="A0A940WXS1"/>
<evidence type="ECO:0000259" key="1">
    <source>
        <dbReference type="Pfam" id="PF03413"/>
    </source>
</evidence>
<dbReference type="Pfam" id="PF03413">
    <property type="entry name" value="PepSY"/>
    <property type="match status" value="1"/>
</dbReference>
<proteinExistence type="predicted"/>
<dbReference type="InterPro" id="IPR025711">
    <property type="entry name" value="PepSY"/>
</dbReference>
<sequence length="102" mass="11368">MNAKRLLIGIGIGVSIGLLLRPSIEQKKLTPEKALKLVKKTVSQTHTITGSWIHMIPEQVTRQNTTYEVYRGGISTKEANDTKQYEFLVDRTTGTLLDLIAS</sequence>